<name>A0A8S5MIH8_9CAUD</name>
<keyword evidence="1" id="KW-0472">Membrane</keyword>
<keyword evidence="1" id="KW-1133">Transmembrane helix</keyword>
<evidence type="ECO:0000256" key="1">
    <source>
        <dbReference type="SAM" id="Phobius"/>
    </source>
</evidence>
<proteinExistence type="predicted"/>
<keyword evidence="1" id="KW-0812">Transmembrane</keyword>
<evidence type="ECO:0000313" key="2">
    <source>
        <dbReference type="EMBL" id="DAD81699.1"/>
    </source>
</evidence>
<reference evidence="2" key="1">
    <citation type="journal article" date="2021" name="Proc. Natl. Acad. Sci. U.S.A.">
        <title>A Catalog of Tens of Thousands of Viruses from Human Metagenomes Reveals Hidden Associations with Chronic Diseases.</title>
        <authorList>
            <person name="Tisza M.J."/>
            <person name="Buck C.B."/>
        </authorList>
    </citation>
    <scope>NUCLEOTIDE SEQUENCE</scope>
    <source>
        <strain evidence="2">Ct9Ns12</strain>
    </source>
</reference>
<feature type="transmembrane region" description="Helical" evidence="1">
    <location>
        <begin position="41"/>
        <end position="66"/>
    </location>
</feature>
<organism evidence="2">
    <name type="scientific">Myoviridae sp. ct9Ns12</name>
    <dbReference type="NCBI Taxonomy" id="2826626"/>
    <lineage>
        <taxon>Viruses</taxon>
        <taxon>Duplodnaviria</taxon>
        <taxon>Heunggongvirae</taxon>
        <taxon>Uroviricota</taxon>
        <taxon>Caudoviricetes</taxon>
    </lineage>
</organism>
<protein>
    <submittedName>
        <fullName evidence="2">Uncharacterized protein</fullName>
    </submittedName>
</protein>
<sequence>MTMTAEDLMAMKAMSDGTDMSSYEHFMVAEKTAKRPSGTSIAAITIGSAALLTGIGAWIFGGVYAAQGSKANQRDIDRLAQLAIAERAERVNQQPRMIDYVNVQTGATANALAGAGASAYAQAEAQIVADRLTGRSQMCPQPVALYSAPQPCGCPCNG</sequence>
<accession>A0A8S5MIH8</accession>
<dbReference type="EMBL" id="BK014906">
    <property type="protein sequence ID" value="DAD81699.1"/>
    <property type="molecule type" value="Genomic_DNA"/>
</dbReference>